<proteinExistence type="predicted"/>
<evidence type="ECO:0000313" key="2">
    <source>
        <dbReference type="EMBL" id="CAG8523554.1"/>
    </source>
</evidence>
<comment type="caution">
    <text evidence="2">The sequence shown here is derived from an EMBL/GenBank/DDBJ whole genome shotgun (WGS) entry which is preliminary data.</text>
</comment>
<organism evidence="2 3">
    <name type="scientific">Paraglomus brasilianum</name>
    <dbReference type="NCBI Taxonomy" id="144538"/>
    <lineage>
        <taxon>Eukaryota</taxon>
        <taxon>Fungi</taxon>
        <taxon>Fungi incertae sedis</taxon>
        <taxon>Mucoromycota</taxon>
        <taxon>Glomeromycotina</taxon>
        <taxon>Glomeromycetes</taxon>
        <taxon>Paraglomerales</taxon>
        <taxon>Paraglomeraceae</taxon>
        <taxon>Paraglomus</taxon>
    </lineage>
</organism>
<keyword evidence="3" id="KW-1185">Reference proteome</keyword>
<dbReference type="EMBL" id="CAJVPI010000351">
    <property type="protein sequence ID" value="CAG8523554.1"/>
    <property type="molecule type" value="Genomic_DNA"/>
</dbReference>
<reference evidence="2" key="1">
    <citation type="submission" date="2021-06" db="EMBL/GenBank/DDBJ databases">
        <authorList>
            <person name="Kallberg Y."/>
            <person name="Tangrot J."/>
            <person name="Rosling A."/>
        </authorList>
    </citation>
    <scope>NUCLEOTIDE SEQUENCE</scope>
    <source>
        <strain evidence="2">BR232B</strain>
    </source>
</reference>
<dbReference type="Proteomes" id="UP000789739">
    <property type="component" value="Unassembled WGS sequence"/>
</dbReference>
<sequence>MASLDIDKENLRIHFIAWQRFTKYIRQKRVRLILQWQQAVEFDRKKTLKRFLKKWREVYVLELRKSKQAEIKYLGIDANEDPRMWDDDADDNSLQKLFKKWRVRYNTYSSLGEMVEDEYNTKLLKMAFYHWKHLYQRKKTIQILKTKSVDKPFATSVLAEWLSWAVQRKHARDEKAINRIQSEVTNTAVSGTSLLGEATMAKYFALWKNRLAHIRRCRGTAKLHHERNILKKAFNRFPRAYLKIQHLSTRCSQYLAQKPCKITHRAYLKWSKGFRLHQLTYHNAIINYEKTLTRKAVIKWSHSLYDLRRQRLKALEHDKRQMQRRSMLCWRQRFQKQKIMAERAESLINKTVLWKCLGKWRALLAGKQRDGVIATNMYNAHLLKLRWTLWKTKLDYVKKRSYCAVEASHRNSLRNNFTKWRLALERQQRESDNAILYYTQKLLNHNWERLKNKWKGHGLDNTKMKTVSDFIMRTRRKKQKKTHDAYRLGSRKRPNTRLVLSNILSELPKHYSTSENAIAIYDFRLVNTCLIIWRQRYHVVRTQREAETYYATRVLSRALKHWRDRCEVNQEINYLESLRPFTKANSERILRKHRKEQKVFLLRAYFFVWRTRAESKVIQSYEESVLRQAFTVWYDWAVGSRNPDKKTISEAFATWKWRYEREEAQRTRAAYIYESSTTRKFFSVWRSRAKKLRAKKLAQNVSSFLCLAKNACLKSLSMADDMLEHGFRFSVPVLEFLLGTASNRLDN</sequence>
<dbReference type="OrthoDB" id="1933281at2759"/>
<gene>
    <name evidence="2" type="ORF">PBRASI_LOCUS3753</name>
</gene>
<accession>A0A9N9FC62</accession>
<evidence type="ECO:0000259" key="1">
    <source>
        <dbReference type="Pfam" id="PF08457"/>
    </source>
</evidence>
<feature type="domain" description="Sfi1 spindle body" evidence="1">
    <location>
        <begin position="261"/>
        <end position="569"/>
    </location>
</feature>
<dbReference type="AlphaFoldDB" id="A0A9N9FC62"/>
<dbReference type="Pfam" id="PF08457">
    <property type="entry name" value="Sfi1"/>
    <property type="match status" value="1"/>
</dbReference>
<protein>
    <submittedName>
        <fullName evidence="2">1075_t:CDS:1</fullName>
    </submittedName>
</protein>
<dbReference type="InterPro" id="IPR013665">
    <property type="entry name" value="Sfi1_dom"/>
</dbReference>
<evidence type="ECO:0000313" key="3">
    <source>
        <dbReference type="Proteomes" id="UP000789739"/>
    </source>
</evidence>
<name>A0A9N9FC62_9GLOM</name>